<dbReference type="Proteomes" id="UP000002630">
    <property type="component" value="Linkage Group LG16"/>
</dbReference>
<feature type="compositionally biased region" description="Low complexity" evidence="16">
    <location>
        <begin position="18"/>
        <end position="34"/>
    </location>
</feature>
<feature type="binding site" evidence="14">
    <location>
        <position position="99"/>
    </location>
    <ligand>
        <name>ATP</name>
        <dbReference type="ChEBI" id="CHEBI:30616"/>
    </ligand>
</feature>
<keyword evidence="5" id="KW-0479">Metal-binding</keyword>
<keyword evidence="3 15" id="KW-0723">Serine/threonine-protein kinase</keyword>
<dbReference type="PROSITE" id="PS00107">
    <property type="entry name" value="PROTEIN_KINASE_ATP"/>
    <property type="match status" value="1"/>
</dbReference>
<dbReference type="EMBL" id="FN648464">
    <property type="protein sequence ID" value="CBN74489.1"/>
    <property type="molecule type" value="Genomic_DNA"/>
</dbReference>
<protein>
    <recommendedName>
        <fullName evidence="2">non-specific serine/threonine protein kinase</fullName>
        <ecNumber evidence="2">2.7.11.1</ecNumber>
    </recommendedName>
</protein>
<evidence type="ECO:0000256" key="14">
    <source>
        <dbReference type="PROSITE-ProRule" id="PRU10141"/>
    </source>
</evidence>
<proteinExistence type="inferred from homology"/>
<dbReference type="Pfam" id="PF00069">
    <property type="entry name" value="Pkinase"/>
    <property type="match status" value="1"/>
</dbReference>
<dbReference type="GO" id="GO:0046872">
    <property type="term" value="F:metal ion binding"/>
    <property type="evidence" value="ECO:0007669"/>
    <property type="project" value="UniProtKB-KW"/>
</dbReference>
<dbReference type="CDD" id="cd05117">
    <property type="entry name" value="STKc_CAMK"/>
    <property type="match status" value="1"/>
</dbReference>
<accession>D8LK20</accession>
<keyword evidence="8 18" id="KW-0418">Kinase</keyword>
<evidence type="ECO:0000256" key="15">
    <source>
        <dbReference type="RuleBase" id="RU000304"/>
    </source>
</evidence>
<dbReference type="InterPro" id="IPR017441">
    <property type="entry name" value="Protein_kinase_ATP_BS"/>
</dbReference>
<evidence type="ECO:0000256" key="3">
    <source>
        <dbReference type="ARBA" id="ARBA00022527"/>
    </source>
</evidence>
<evidence type="ECO:0000256" key="7">
    <source>
        <dbReference type="ARBA" id="ARBA00022741"/>
    </source>
</evidence>
<gene>
    <name evidence="18" type="primary">CAMK</name>
    <name evidence="18" type="ORF">Esi_0028_0096</name>
</gene>
<dbReference type="EMBL" id="FN649741">
    <property type="protein sequence ID" value="CBN74489.1"/>
    <property type="molecule type" value="Genomic_DNA"/>
</dbReference>
<keyword evidence="9" id="KW-0106">Calcium</keyword>
<evidence type="ECO:0000256" key="5">
    <source>
        <dbReference type="ARBA" id="ARBA00022723"/>
    </source>
</evidence>
<dbReference type="Gene3D" id="1.10.510.10">
    <property type="entry name" value="Transferase(Phosphotransferase) domain 1"/>
    <property type="match status" value="1"/>
</dbReference>
<dbReference type="PROSITE" id="PS00108">
    <property type="entry name" value="PROTEIN_KINASE_ST"/>
    <property type="match status" value="1"/>
</dbReference>
<dbReference type="AlphaFoldDB" id="D8LK20"/>
<evidence type="ECO:0000256" key="6">
    <source>
        <dbReference type="ARBA" id="ARBA00022737"/>
    </source>
</evidence>
<reference evidence="18 19" key="1">
    <citation type="journal article" date="2010" name="Nature">
        <title>The Ectocarpus genome and the independent evolution of multicellularity in brown algae.</title>
        <authorList>
            <person name="Cock J.M."/>
            <person name="Sterck L."/>
            <person name="Rouze P."/>
            <person name="Scornet D."/>
            <person name="Allen A.E."/>
            <person name="Amoutzias G."/>
            <person name="Anthouard V."/>
            <person name="Artiguenave F."/>
            <person name="Aury J.M."/>
            <person name="Badger J.H."/>
            <person name="Beszteri B."/>
            <person name="Billiau K."/>
            <person name="Bonnet E."/>
            <person name="Bothwell J.H."/>
            <person name="Bowler C."/>
            <person name="Boyen C."/>
            <person name="Brownlee C."/>
            <person name="Carrano C.J."/>
            <person name="Charrier B."/>
            <person name="Cho G.Y."/>
            <person name="Coelho S.M."/>
            <person name="Collen J."/>
            <person name="Corre E."/>
            <person name="Da Silva C."/>
            <person name="Delage L."/>
            <person name="Delaroque N."/>
            <person name="Dittami S.M."/>
            <person name="Doulbeau S."/>
            <person name="Elias M."/>
            <person name="Farnham G."/>
            <person name="Gachon C.M."/>
            <person name="Gschloessl B."/>
            <person name="Heesch S."/>
            <person name="Jabbari K."/>
            <person name="Jubin C."/>
            <person name="Kawai H."/>
            <person name="Kimura K."/>
            <person name="Kloareg B."/>
            <person name="Kupper F.C."/>
            <person name="Lang D."/>
            <person name="Le Bail A."/>
            <person name="Leblanc C."/>
            <person name="Lerouge P."/>
            <person name="Lohr M."/>
            <person name="Lopez P.J."/>
            <person name="Martens C."/>
            <person name="Maumus F."/>
            <person name="Michel G."/>
            <person name="Miranda-Saavedra D."/>
            <person name="Morales J."/>
            <person name="Moreau H."/>
            <person name="Motomura T."/>
            <person name="Nagasato C."/>
            <person name="Napoli C.A."/>
            <person name="Nelson D.R."/>
            <person name="Nyvall-Collen P."/>
            <person name="Peters A.F."/>
            <person name="Pommier C."/>
            <person name="Potin P."/>
            <person name="Poulain J."/>
            <person name="Quesneville H."/>
            <person name="Read B."/>
            <person name="Rensing S.A."/>
            <person name="Ritter A."/>
            <person name="Rousvoal S."/>
            <person name="Samanta M."/>
            <person name="Samson G."/>
            <person name="Schroeder D.C."/>
            <person name="Segurens B."/>
            <person name="Strittmatter M."/>
            <person name="Tonon T."/>
            <person name="Tregear J.W."/>
            <person name="Valentin K."/>
            <person name="von Dassow P."/>
            <person name="Yamagishi T."/>
            <person name="Van de Peer Y."/>
            <person name="Wincker P."/>
        </authorList>
    </citation>
    <scope>NUCLEOTIDE SEQUENCE [LARGE SCALE GENOMIC DNA]</scope>
    <source>
        <strain evidence="19">Ec32 / CCAP1310/4</strain>
    </source>
</reference>
<evidence type="ECO:0000256" key="9">
    <source>
        <dbReference type="ARBA" id="ARBA00022837"/>
    </source>
</evidence>
<feature type="compositionally biased region" description="Low complexity" evidence="16">
    <location>
        <begin position="1"/>
        <end position="10"/>
    </location>
</feature>
<dbReference type="OrthoDB" id="193931at2759"/>
<dbReference type="PANTHER" id="PTHR24347">
    <property type="entry name" value="SERINE/THREONINE-PROTEIN KINASE"/>
    <property type="match status" value="1"/>
</dbReference>
<dbReference type="GO" id="GO:0004674">
    <property type="term" value="F:protein serine/threonine kinase activity"/>
    <property type="evidence" value="ECO:0007669"/>
    <property type="project" value="UniProtKB-KW"/>
</dbReference>
<dbReference type="GO" id="GO:0005524">
    <property type="term" value="F:ATP binding"/>
    <property type="evidence" value="ECO:0007669"/>
    <property type="project" value="UniProtKB-UniRule"/>
</dbReference>
<keyword evidence="4" id="KW-0808">Transferase</keyword>
<keyword evidence="10 14" id="KW-0067">ATP-binding</keyword>
<evidence type="ECO:0000256" key="16">
    <source>
        <dbReference type="SAM" id="MobiDB-lite"/>
    </source>
</evidence>
<evidence type="ECO:0000256" key="4">
    <source>
        <dbReference type="ARBA" id="ARBA00022679"/>
    </source>
</evidence>
<evidence type="ECO:0000313" key="19">
    <source>
        <dbReference type="Proteomes" id="UP000002630"/>
    </source>
</evidence>
<feature type="region of interest" description="Disordered" evidence="16">
    <location>
        <begin position="1"/>
        <end position="67"/>
    </location>
</feature>
<evidence type="ECO:0000256" key="11">
    <source>
        <dbReference type="ARBA" id="ARBA00024334"/>
    </source>
</evidence>
<dbReference type="PROSITE" id="PS50011">
    <property type="entry name" value="PROTEIN_KINASE_DOM"/>
    <property type="match status" value="1"/>
</dbReference>
<dbReference type="InterPro" id="IPR000719">
    <property type="entry name" value="Prot_kinase_dom"/>
</dbReference>
<dbReference type="EC" id="2.7.11.1" evidence="2"/>
<name>D8LK20_ECTSI</name>
<evidence type="ECO:0000256" key="8">
    <source>
        <dbReference type="ARBA" id="ARBA00022777"/>
    </source>
</evidence>
<dbReference type="FunFam" id="1.10.510.10:FF:000026">
    <property type="entry name" value="Calcium/calmodulin-dependent protein kinase type 1"/>
    <property type="match status" value="1"/>
</dbReference>
<keyword evidence="19" id="KW-1185">Reference proteome</keyword>
<evidence type="ECO:0000256" key="12">
    <source>
        <dbReference type="ARBA" id="ARBA00047899"/>
    </source>
</evidence>
<dbReference type="STRING" id="2880.D8LK20"/>
<evidence type="ECO:0000256" key="2">
    <source>
        <dbReference type="ARBA" id="ARBA00012513"/>
    </source>
</evidence>
<feature type="domain" description="Protein kinase" evidence="17">
    <location>
        <begin position="70"/>
        <end position="326"/>
    </location>
</feature>
<comment type="catalytic activity">
    <reaction evidence="12">
        <text>L-threonyl-[protein] + ATP = O-phospho-L-threonyl-[protein] + ADP + H(+)</text>
        <dbReference type="Rhea" id="RHEA:46608"/>
        <dbReference type="Rhea" id="RHEA-COMP:11060"/>
        <dbReference type="Rhea" id="RHEA-COMP:11605"/>
        <dbReference type="ChEBI" id="CHEBI:15378"/>
        <dbReference type="ChEBI" id="CHEBI:30013"/>
        <dbReference type="ChEBI" id="CHEBI:30616"/>
        <dbReference type="ChEBI" id="CHEBI:61977"/>
        <dbReference type="ChEBI" id="CHEBI:456216"/>
        <dbReference type="EC" id="2.7.11.1"/>
    </reaction>
</comment>
<comment type="catalytic activity">
    <reaction evidence="13">
        <text>L-seryl-[protein] + ATP = O-phospho-L-seryl-[protein] + ADP + H(+)</text>
        <dbReference type="Rhea" id="RHEA:17989"/>
        <dbReference type="Rhea" id="RHEA-COMP:9863"/>
        <dbReference type="Rhea" id="RHEA-COMP:11604"/>
        <dbReference type="ChEBI" id="CHEBI:15378"/>
        <dbReference type="ChEBI" id="CHEBI:29999"/>
        <dbReference type="ChEBI" id="CHEBI:30616"/>
        <dbReference type="ChEBI" id="CHEBI:83421"/>
        <dbReference type="ChEBI" id="CHEBI:456216"/>
        <dbReference type="EC" id="2.7.11.1"/>
    </reaction>
</comment>
<dbReference type="InParanoid" id="D8LK20"/>
<comment type="cofactor">
    <cofactor evidence="1">
        <name>Mg(2+)</name>
        <dbReference type="ChEBI" id="CHEBI:18420"/>
    </cofactor>
</comment>
<dbReference type="InterPro" id="IPR011009">
    <property type="entry name" value="Kinase-like_dom_sf"/>
</dbReference>
<dbReference type="SMART" id="SM00220">
    <property type="entry name" value="S_TKc"/>
    <property type="match status" value="1"/>
</dbReference>
<comment type="similarity">
    <text evidence="11">Belongs to the protein kinase superfamily. Ser/Thr protein kinase family. CDPK subfamily.</text>
</comment>
<organism evidence="18 19">
    <name type="scientific">Ectocarpus siliculosus</name>
    <name type="common">Brown alga</name>
    <name type="synonym">Conferva siliculosa</name>
    <dbReference type="NCBI Taxonomy" id="2880"/>
    <lineage>
        <taxon>Eukaryota</taxon>
        <taxon>Sar</taxon>
        <taxon>Stramenopiles</taxon>
        <taxon>Ochrophyta</taxon>
        <taxon>PX clade</taxon>
        <taxon>Phaeophyceae</taxon>
        <taxon>Ectocarpales</taxon>
        <taxon>Ectocarpaceae</taxon>
        <taxon>Ectocarpus</taxon>
    </lineage>
</organism>
<dbReference type="Gene3D" id="3.30.200.20">
    <property type="entry name" value="Phosphorylase Kinase, domain 1"/>
    <property type="match status" value="1"/>
</dbReference>
<feature type="region of interest" description="Disordered" evidence="16">
    <location>
        <begin position="377"/>
        <end position="421"/>
    </location>
</feature>
<keyword evidence="7 14" id="KW-0547">Nucleotide-binding</keyword>
<sequence>MGCISSKNANGGSGDSGGAAAPGSLQGQQTAQQAAGGGAPVSTRDISLGGKSKGGAVGSSEPRPGFEQTYQLGKELGHGSFSTVREGTHKDNGERFAVKCVKRADLPPDDEADLKMEVKLLQEIEHENIVKLYDFYEEKHFYYLVMEILNGGELFDRIVLKQFYNEKEARDVLKVLFKAIQYCHDRDIAHRDLKPENLLLVSDDDDAVIKLADFGFARPVGETGLSTQCGTPGYVAPEILKGELYGKPVDIWSIGVITYILLGGYPPFHDDNQAKLYQKIKKGKVSFHPQYWSTVSDEAKDLIKKMLTLDKDKRITAEQALEHPWVVGDAAELEKRDLGANMDKLRLFNARRKFKSAISSVIAAQALLNVAESLGMDRSEKPGTGAPDGSAAEVPPAPAGVPSGDAPPPAEDDVPPPSIQE</sequence>
<evidence type="ECO:0000256" key="13">
    <source>
        <dbReference type="ARBA" id="ARBA00048679"/>
    </source>
</evidence>
<dbReference type="FunFam" id="3.30.200.20:FF:000315">
    <property type="entry name" value="Calcium-dependent protein kinase 3"/>
    <property type="match status" value="1"/>
</dbReference>
<evidence type="ECO:0000313" key="18">
    <source>
        <dbReference type="EMBL" id="CBN74489.1"/>
    </source>
</evidence>
<keyword evidence="6" id="KW-0677">Repeat</keyword>
<evidence type="ECO:0000259" key="17">
    <source>
        <dbReference type="PROSITE" id="PS50011"/>
    </source>
</evidence>
<dbReference type="SUPFAM" id="SSF56112">
    <property type="entry name" value="Protein kinase-like (PK-like)"/>
    <property type="match status" value="1"/>
</dbReference>
<feature type="compositionally biased region" description="Pro residues" evidence="16">
    <location>
        <begin position="395"/>
        <end position="421"/>
    </location>
</feature>
<evidence type="ECO:0000256" key="10">
    <source>
        <dbReference type="ARBA" id="ARBA00022840"/>
    </source>
</evidence>
<dbReference type="InterPro" id="IPR008271">
    <property type="entry name" value="Ser/Thr_kinase_AS"/>
</dbReference>
<evidence type="ECO:0000256" key="1">
    <source>
        <dbReference type="ARBA" id="ARBA00001946"/>
    </source>
</evidence>